<dbReference type="EMBL" id="JABSWW010000001">
    <property type="protein sequence ID" value="NRT88126.1"/>
    <property type="molecule type" value="Genomic_DNA"/>
</dbReference>
<dbReference type="RefSeq" id="WP_171786412.1">
    <property type="nucleotide sequence ID" value="NZ_JABFUN010000001.1"/>
</dbReference>
<organism evidence="1 2">
    <name type="scientific">Clostridium beijerinckii</name>
    <name type="common">Clostridium MP</name>
    <dbReference type="NCBI Taxonomy" id="1520"/>
    <lineage>
        <taxon>Bacteria</taxon>
        <taxon>Bacillati</taxon>
        <taxon>Bacillota</taxon>
        <taxon>Clostridia</taxon>
        <taxon>Eubacteriales</taxon>
        <taxon>Clostridiaceae</taxon>
        <taxon>Clostridium</taxon>
    </lineage>
</organism>
<evidence type="ECO:0000313" key="2">
    <source>
        <dbReference type="Proteomes" id="UP001193748"/>
    </source>
</evidence>
<proteinExistence type="predicted"/>
<comment type="caution">
    <text evidence="1">The sequence shown here is derived from an EMBL/GenBank/DDBJ whole genome shotgun (WGS) entry which is preliminary data.</text>
</comment>
<sequence>MDDLEFLGLNEEPTGIPINDKYKIVTLDVLNVVVKEKYIPKPKEDGEIVEPQWKTISYHPNLELAFKSIVDREINLIVSDGLMAVVKKIEELKNFKKVITT</sequence>
<gene>
    <name evidence="1" type="ORF">B0H41_001805</name>
</gene>
<accession>A0AAX0AYV1</accession>
<protein>
    <submittedName>
        <fullName evidence="1">Uncharacterized protein</fullName>
    </submittedName>
</protein>
<evidence type="ECO:0000313" key="1">
    <source>
        <dbReference type="EMBL" id="NRT88126.1"/>
    </source>
</evidence>
<dbReference type="AlphaFoldDB" id="A0AAX0AYV1"/>
<name>A0AAX0AYV1_CLOBE</name>
<reference evidence="1" key="1">
    <citation type="submission" date="2020-05" db="EMBL/GenBank/DDBJ databases">
        <authorList>
            <person name="Brown S."/>
            <person name="Huntemann M."/>
            <person name="Clum A."/>
            <person name="Spunde A."/>
            <person name="Palaniappan K."/>
            <person name="Ritter S."/>
            <person name="Mikhailova N."/>
            <person name="Chen I.-M."/>
            <person name="Stamatis D."/>
            <person name="Reddy T."/>
            <person name="O'Malley R."/>
            <person name="Daum C."/>
            <person name="Shapiro N."/>
            <person name="Ivanova N."/>
            <person name="Kyrpides N."/>
            <person name="Woyke T."/>
        </authorList>
    </citation>
    <scope>NUCLEOTIDE SEQUENCE</scope>
    <source>
        <strain evidence="1">DJ080</strain>
    </source>
</reference>
<dbReference type="Proteomes" id="UP001193748">
    <property type="component" value="Unassembled WGS sequence"/>
</dbReference>
<reference evidence="1" key="2">
    <citation type="journal article" date="2022" name="Nat. Biotechnol.">
        <title>Carbon-negative production of acetone and isopropanol by gas fermentation at industrial pilot scale.</title>
        <authorList>
            <person name="Liew F.E."/>
            <person name="Nogle R."/>
            <person name="Abdalla T."/>
            <person name="Rasor B.J."/>
            <person name="Canter C."/>
            <person name="Jensen R.O."/>
            <person name="Wang L."/>
            <person name="Strutz J."/>
            <person name="Chirania P."/>
            <person name="De Tissera S."/>
            <person name="Mueller A.P."/>
            <person name="Ruan Z."/>
            <person name="Gao A."/>
            <person name="Tran L."/>
            <person name="Engle N.L."/>
            <person name="Bromley J.C."/>
            <person name="Daniell J."/>
            <person name="Conrado R."/>
            <person name="Tschaplinski T.J."/>
            <person name="Giannone R.J."/>
            <person name="Hettich R.L."/>
            <person name="Karim A.S."/>
            <person name="Simpson S.D."/>
            <person name="Brown S.D."/>
            <person name="Leang C."/>
            <person name="Jewett M.C."/>
            <person name="Kopke M."/>
        </authorList>
    </citation>
    <scope>NUCLEOTIDE SEQUENCE</scope>
    <source>
        <strain evidence="1">DJ080</strain>
    </source>
</reference>